<dbReference type="SUPFAM" id="SSF47090">
    <property type="entry name" value="PGBD-like"/>
    <property type="match status" value="1"/>
</dbReference>
<dbReference type="InterPro" id="IPR043426">
    <property type="entry name" value="MltB-like"/>
</dbReference>
<dbReference type="InterPro" id="IPR031304">
    <property type="entry name" value="SLT_2"/>
</dbReference>
<feature type="domain" description="Transglycosylase SLT" evidence="4">
    <location>
        <begin position="86"/>
        <end position="377"/>
    </location>
</feature>
<dbReference type="InterPro" id="IPR011970">
    <property type="entry name" value="MltB_2"/>
</dbReference>
<keyword evidence="2" id="KW-0732">Signal</keyword>
<evidence type="ECO:0000259" key="3">
    <source>
        <dbReference type="Pfam" id="PF01471"/>
    </source>
</evidence>
<feature type="region of interest" description="Disordered" evidence="1">
    <location>
        <begin position="29"/>
        <end position="74"/>
    </location>
</feature>
<sequence>MITRCLSGTLILLLVAPALHAEAIDTSLKPQRRPAAEVSRNAADLTTVPAPARTDIRPEARPAQRAAAKPAPKPVATASAAEAAAFAVWVRNFRRRALAQGVSPGTLDRAFRDAVYDPDVIARDRNQAEFTKPIWDYLASAASDSRIENGRAALAQHRAVLDRIEARYGVDKEVVVAVWGMESAYGAHRGTKPVIGSLATLAHNGRRGAFFEEQLIAALKILQNGDTAPETMTGSWAGAMGHTQFIPTSYEALAVDFTGDGRRDIWSDDPTDALASTAAYLARYDWKKGQPWGVEVRLPDGFDYTSVSKSNTKMPSAWARLGVVGMDGRAVPDHGQAAVFLPAGSRGPAFLTFRNFSVIARYNNADAYVMGVGHLADRLRGAGPIRGDWPTDDRTLSFSERKELQQRLTAQGFATGGVDGRIGPRSTAAIQDFQTALGLIPDGFASLSLLERLR</sequence>
<dbReference type="Pfam" id="PF13406">
    <property type="entry name" value="SLT_2"/>
    <property type="match status" value="1"/>
</dbReference>
<feature type="domain" description="Peptidoglycan binding-like" evidence="3">
    <location>
        <begin position="400"/>
        <end position="453"/>
    </location>
</feature>
<dbReference type="NCBIfam" id="TIGR02283">
    <property type="entry name" value="MltB_2"/>
    <property type="match status" value="1"/>
</dbReference>
<gene>
    <name evidence="5" type="ORF">DU478_02395</name>
</gene>
<dbReference type="Pfam" id="PF01471">
    <property type="entry name" value="PG_binding_1"/>
    <property type="match status" value="1"/>
</dbReference>
<comment type="caution">
    <text evidence="5">The sequence shown here is derived from an EMBL/GenBank/DDBJ whole genome shotgun (WGS) entry which is preliminary data.</text>
</comment>
<dbReference type="Gene3D" id="1.10.101.10">
    <property type="entry name" value="PGBD-like superfamily/PGBD"/>
    <property type="match status" value="1"/>
</dbReference>
<name>A0A369TQI1_9RHOB</name>
<dbReference type="AlphaFoldDB" id="A0A369TQI1"/>
<dbReference type="Proteomes" id="UP000253977">
    <property type="component" value="Unassembled WGS sequence"/>
</dbReference>
<dbReference type="SUPFAM" id="SSF53955">
    <property type="entry name" value="Lysozyme-like"/>
    <property type="match status" value="1"/>
</dbReference>
<dbReference type="InterPro" id="IPR036365">
    <property type="entry name" value="PGBD-like_sf"/>
</dbReference>
<feature type="chain" id="PRO_5016902174" evidence="2">
    <location>
        <begin position="22"/>
        <end position="454"/>
    </location>
</feature>
<dbReference type="InterPro" id="IPR002477">
    <property type="entry name" value="Peptidoglycan-bd-like"/>
</dbReference>
<dbReference type="CDD" id="cd13399">
    <property type="entry name" value="Slt35-like"/>
    <property type="match status" value="1"/>
</dbReference>
<dbReference type="EMBL" id="QPMK01000002">
    <property type="protein sequence ID" value="RDD67528.1"/>
    <property type="molecule type" value="Genomic_DNA"/>
</dbReference>
<dbReference type="PANTHER" id="PTHR30163">
    <property type="entry name" value="MEMBRANE-BOUND LYTIC MUREIN TRANSGLYCOSYLASE B"/>
    <property type="match status" value="1"/>
</dbReference>
<dbReference type="OrthoDB" id="9808544at2"/>
<feature type="signal peptide" evidence="2">
    <location>
        <begin position="1"/>
        <end position="21"/>
    </location>
</feature>
<evidence type="ECO:0000256" key="1">
    <source>
        <dbReference type="SAM" id="MobiDB-lite"/>
    </source>
</evidence>
<feature type="compositionally biased region" description="Low complexity" evidence="1">
    <location>
        <begin position="63"/>
        <end position="74"/>
    </location>
</feature>
<dbReference type="RefSeq" id="WP_114509345.1">
    <property type="nucleotide sequence ID" value="NZ_QPMK01000002.1"/>
</dbReference>
<evidence type="ECO:0000259" key="4">
    <source>
        <dbReference type="Pfam" id="PF13406"/>
    </source>
</evidence>
<protein>
    <submittedName>
        <fullName evidence="5">Lytic murein transglycosylase</fullName>
    </submittedName>
</protein>
<dbReference type="Gene3D" id="1.10.530.10">
    <property type="match status" value="1"/>
</dbReference>
<evidence type="ECO:0000256" key="2">
    <source>
        <dbReference type="SAM" id="SignalP"/>
    </source>
</evidence>
<keyword evidence="6" id="KW-1185">Reference proteome</keyword>
<organism evidence="5 6">
    <name type="scientific">Thalassococcus profundi</name>
    <dbReference type="NCBI Taxonomy" id="2282382"/>
    <lineage>
        <taxon>Bacteria</taxon>
        <taxon>Pseudomonadati</taxon>
        <taxon>Pseudomonadota</taxon>
        <taxon>Alphaproteobacteria</taxon>
        <taxon>Rhodobacterales</taxon>
        <taxon>Roseobacteraceae</taxon>
        <taxon>Thalassococcus</taxon>
    </lineage>
</organism>
<dbReference type="InterPro" id="IPR036366">
    <property type="entry name" value="PGBDSf"/>
</dbReference>
<reference evidence="5 6" key="1">
    <citation type="submission" date="2018-07" db="EMBL/GenBank/DDBJ databases">
        <title>Thalassococcus profundi sp. nov., a marine bacterium isolated from deep seawater of Okinawa Trough.</title>
        <authorList>
            <person name="Yu M."/>
        </authorList>
    </citation>
    <scope>NUCLEOTIDE SEQUENCE [LARGE SCALE GENOMIC DNA]</scope>
    <source>
        <strain evidence="5 6">WRAS1</strain>
    </source>
</reference>
<accession>A0A369TQI1</accession>
<dbReference type="GO" id="GO:0008933">
    <property type="term" value="F:peptidoglycan lytic transglycosylase activity"/>
    <property type="evidence" value="ECO:0007669"/>
    <property type="project" value="TreeGrafter"/>
</dbReference>
<dbReference type="Gene3D" id="1.10.8.350">
    <property type="entry name" value="Bacterial muramidase"/>
    <property type="match status" value="1"/>
</dbReference>
<dbReference type="InterPro" id="IPR023346">
    <property type="entry name" value="Lysozyme-like_dom_sf"/>
</dbReference>
<dbReference type="FunFam" id="1.10.8.350:FF:000001">
    <property type="entry name" value="Lytic murein transglycosylase B"/>
    <property type="match status" value="1"/>
</dbReference>
<dbReference type="PANTHER" id="PTHR30163:SF8">
    <property type="entry name" value="LYTIC MUREIN TRANSGLYCOSYLASE"/>
    <property type="match status" value="1"/>
</dbReference>
<evidence type="ECO:0000313" key="6">
    <source>
        <dbReference type="Proteomes" id="UP000253977"/>
    </source>
</evidence>
<proteinExistence type="predicted"/>
<evidence type="ECO:0000313" key="5">
    <source>
        <dbReference type="EMBL" id="RDD67528.1"/>
    </source>
</evidence>
<dbReference type="GO" id="GO:0009253">
    <property type="term" value="P:peptidoglycan catabolic process"/>
    <property type="evidence" value="ECO:0007669"/>
    <property type="project" value="TreeGrafter"/>
</dbReference>